<evidence type="ECO:0000313" key="2">
    <source>
        <dbReference type="EMBL" id="NMM40169.1"/>
    </source>
</evidence>
<dbReference type="Gene3D" id="3.40.50.150">
    <property type="entry name" value="Vaccinia Virus protein VP39"/>
    <property type="match status" value="1"/>
</dbReference>
<keyword evidence="2" id="KW-0489">Methyltransferase</keyword>
<evidence type="ECO:0000259" key="1">
    <source>
        <dbReference type="Pfam" id="PF05050"/>
    </source>
</evidence>
<keyword evidence="2" id="KW-0808">Transferase</keyword>
<gene>
    <name evidence="2" type="ORF">HHO47_04730</name>
</gene>
<dbReference type="AlphaFoldDB" id="A0A7Y0DRB9"/>
<protein>
    <submittedName>
        <fullName evidence="2">FkbM family methyltransferase</fullName>
    </submittedName>
</protein>
<dbReference type="Proteomes" id="UP000570493">
    <property type="component" value="Unassembled WGS sequence"/>
</dbReference>
<dbReference type="InterPro" id="IPR029063">
    <property type="entry name" value="SAM-dependent_MTases_sf"/>
</dbReference>
<organism evidence="2 3">
    <name type="scientific">Pseudoalteromonas arctica</name>
    <dbReference type="NCBI Taxonomy" id="394751"/>
    <lineage>
        <taxon>Bacteria</taxon>
        <taxon>Pseudomonadati</taxon>
        <taxon>Pseudomonadota</taxon>
        <taxon>Gammaproteobacteria</taxon>
        <taxon>Alteromonadales</taxon>
        <taxon>Pseudoalteromonadaceae</taxon>
        <taxon>Pseudoalteromonas</taxon>
    </lineage>
</organism>
<dbReference type="Pfam" id="PF05050">
    <property type="entry name" value="Methyltransf_21"/>
    <property type="match status" value="1"/>
</dbReference>
<comment type="caution">
    <text evidence="2">The sequence shown here is derived from an EMBL/GenBank/DDBJ whole genome shotgun (WGS) entry which is preliminary data.</text>
</comment>
<dbReference type="InterPro" id="IPR006342">
    <property type="entry name" value="FkbM_mtfrase"/>
</dbReference>
<feature type="domain" description="Methyltransferase FkbM" evidence="1">
    <location>
        <begin position="178"/>
        <end position="335"/>
    </location>
</feature>
<dbReference type="EMBL" id="JABBMT010000005">
    <property type="protein sequence ID" value="NMM40169.1"/>
    <property type="molecule type" value="Genomic_DNA"/>
</dbReference>
<proteinExistence type="predicted"/>
<dbReference type="RefSeq" id="WP_169019244.1">
    <property type="nucleotide sequence ID" value="NZ_JABBMT010000005.1"/>
</dbReference>
<reference evidence="2" key="1">
    <citation type="submission" date="2020-04" db="EMBL/GenBank/DDBJ databases">
        <title>Genome Sequencing for Pseudoaltermonas arctica.</title>
        <authorList>
            <person name="Elkins N.S."/>
        </authorList>
    </citation>
    <scope>NUCLEOTIDE SEQUENCE [LARGE SCALE GENOMIC DNA]</scope>
    <source>
        <strain evidence="2">NEC-BIFX-2020_0012</strain>
    </source>
</reference>
<dbReference type="GO" id="GO:0032259">
    <property type="term" value="P:methylation"/>
    <property type="evidence" value="ECO:0007669"/>
    <property type="project" value="UniProtKB-KW"/>
</dbReference>
<name>A0A7Y0DRB9_9GAMM</name>
<dbReference type="SUPFAM" id="SSF53335">
    <property type="entry name" value="S-adenosyl-L-methionine-dependent methyltransferases"/>
    <property type="match status" value="1"/>
</dbReference>
<keyword evidence="3" id="KW-1185">Reference proteome</keyword>
<evidence type="ECO:0000313" key="3">
    <source>
        <dbReference type="Proteomes" id="UP000570493"/>
    </source>
</evidence>
<dbReference type="GO" id="GO:0008168">
    <property type="term" value="F:methyltransferase activity"/>
    <property type="evidence" value="ECO:0007669"/>
    <property type="project" value="UniProtKB-KW"/>
</dbReference>
<sequence length="362" mass="41582">MNYLIYGAGHFGECFYRILVKQKLQVNGWIDQRLVSQMKYSLPIFDEHTADRNMTVIVAVTPLVNSNRGQIKERLQGLGYNNVLGFFEAAREFPEVFKEYAQLEHLWMRTSHHDMLNLPSIKWLRARLGDDKSKNILDKLCAFRASLSIDDYPEPDRKIEYFPDDIPFNFQSPIRFIDCGAYTGDTVEAFVELHKKNIITLEHISSFEPDTNNYQTLTNTQNRLKKNNPEISFQAFPSGVWKCVDLLNFNQGQTSSSNIIQSEVINDSSVSVVDLDSTCQAMDINYIKMDIEGAELAALEGAKSLIQTQQPVLAICVYHKPKDLWELPQFIDQLQPNYDMYLRVHEHLGLSTVLYCIPKGSH</sequence>
<dbReference type="NCBIfam" id="TIGR01444">
    <property type="entry name" value="fkbM_fam"/>
    <property type="match status" value="1"/>
</dbReference>
<accession>A0A7Y0DRB9</accession>